<dbReference type="EMBL" id="BKCJ011506885">
    <property type="protein sequence ID" value="GFD38842.1"/>
    <property type="molecule type" value="Genomic_DNA"/>
</dbReference>
<evidence type="ECO:0000313" key="1">
    <source>
        <dbReference type="EMBL" id="GFD38842.1"/>
    </source>
</evidence>
<feature type="non-terminal residue" evidence="1">
    <location>
        <position position="1"/>
    </location>
</feature>
<protein>
    <submittedName>
        <fullName evidence="1">Uncharacterized protein</fullName>
    </submittedName>
</protein>
<reference evidence="1" key="1">
    <citation type="journal article" date="2019" name="Sci. Rep.">
        <title>Draft genome of Tanacetum cinerariifolium, the natural source of mosquito coil.</title>
        <authorList>
            <person name="Yamashiro T."/>
            <person name="Shiraishi A."/>
            <person name="Satake H."/>
            <person name="Nakayama K."/>
        </authorList>
    </citation>
    <scope>NUCLEOTIDE SEQUENCE</scope>
</reference>
<name>A0A699VTE7_TANCI</name>
<feature type="non-terminal residue" evidence="1">
    <location>
        <position position="102"/>
    </location>
</feature>
<comment type="caution">
    <text evidence="1">The sequence shown here is derived from an EMBL/GenBank/DDBJ whole genome shotgun (WGS) entry which is preliminary data.</text>
</comment>
<dbReference type="AlphaFoldDB" id="A0A699VTE7"/>
<proteinExistence type="predicted"/>
<organism evidence="1">
    <name type="scientific">Tanacetum cinerariifolium</name>
    <name type="common">Dalmatian daisy</name>
    <name type="synonym">Chrysanthemum cinerariifolium</name>
    <dbReference type="NCBI Taxonomy" id="118510"/>
    <lineage>
        <taxon>Eukaryota</taxon>
        <taxon>Viridiplantae</taxon>
        <taxon>Streptophyta</taxon>
        <taxon>Embryophyta</taxon>
        <taxon>Tracheophyta</taxon>
        <taxon>Spermatophyta</taxon>
        <taxon>Magnoliopsida</taxon>
        <taxon>eudicotyledons</taxon>
        <taxon>Gunneridae</taxon>
        <taxon>Pentapetalae</taxon>
        <taxon>asterids</taxon>
        <taxon>campanulids</taxon>
        <taxon>Asterales</taxon>
        <taxon>Asteraceae</taxon>
        <taxon>Asteroideae</taxon>
        <taxon>Anthemideae</taxon>
        <taxon>Anthemidinae</taxon>
        <taxon>Tanacetum</taxon>
    </lineage>
</organism>
<gene>
    <name evidence="1" type="ORF">Tci_910811</name>
</gene>
<sequence>GGAVLKLVTRVKRLEGLLQQRKWRLVLSDSEGEDATTSEQEFDLAALHTLASVTLGDDPFATAAPMVDDSPFADLLSEQERVLKNLHDSQLGEELAKKIQAK</sequence>
<accession>A0A699VTE7</accession>